<evidence type="ECO:0000256" key="2">
    <source>
        <dbReference type="ARBA" id="ARBA00023125"/>
    </source>
</evidence>
<dbReference type="PANTHER" id="PTHR44688:SF16">
    <property type="entry name" value="DNA-BINDING TRANSCRIPTIONAL ACTIVATOR DEVR_DOSR"/>
    <property type="match status" value="1"/>
</dbReference>
<dbReference type="GO" id="GO:0006355">
    <property type="term" value="P:regulation of DNA-templated transcription"/>
    <property type="evidence" value="ECO:0007669"/>
    <property type="project" value="InterPro"/>
</dbReference>
<sequence>MVDVAWEIVEIALSDKPLSDRRRLLGQRLLGALHADSFISYVCDSTGPYADPVAVNFGQDRLHAYDVHYRHIDTLTPRMFEQQGATSITLSSGSRDEFQQDFLYRSGMHHGMNYFPHHAHVGSLDLRIWRSRSSGQFTAEDLRTLQAVGDLVHRLWDTEEPSTQASLTPRELQVAELIARGYSDRAVCEALMISAPTLRTHLAHAFEKTGVRNRTGLAAFYIKNHQK</sequence>
<dbReference type="PANTHER" id="PTHR44688">
    <property type="entry name" value="DNA-BINDING TRANSCRIPTIONAL ACTIVATOR DEVR_DOSR"/>
    <property type="match status" value="1"/>
</dbReference>
<dbReference type="InterPro" id="IPR000792">
    <property type="entry name" value="Tscrpt_reg_LuxR_C"/>
</dbReference>
<dbReference type="InterPro" id="IPR036388">
    <property type="entry name" value="WH-like_DNA-bd_sf"/>
</dbReference>
<keyword evidence="3" id="KW-0804">Transcription</keyword>
<dbReference type="SMART" id="SM00421">
    <property type="entry name" value="HTH_LUXR"/>
    <property type="match status" value="1"/>
</dbReference>
<evidence type="ECO:0000313" key="6">
    <source>
        <dbReference type="Proteomes" id="UP000824005"/>
    </source>
</evidence>
<dbReference type="PRINTS" id="PR00038">
    <property type="entry name" value="HTHLUXR"/>
</dbReference>
<name>A0A9D1YTT7_9MICO</name>
<dbReference type="Proteomes" id="UP000824005">
    <property type="component" value="Unassembled WGS sequence"/>
</dbReference>
<organism evidence="5 6">
    <name type="scientific">Candidatus Agrococcus pullicola</name>
    <dbReference type="NCBI Taxonomy" id="2838429"/>
    <lineage>
        <taxon>Bacteria</taxon>
        <taxon>Bacillati</taxon>
        <taxon>Actinomycetota</taxon>
        <taxon>Actinomycetes</taxon>
        <taxon>Micrococcales</taxon>
        <taxon>Microbacteriaceae</taxon>
        <taxon>Agrococcus</taxon>
    </lineage>
</organism>
<dbReference type="SUPFAM" id="SSF46894">
    <property type="entry name" value="C-terminal effector domain of the bipartite response regulators"/>
    <property type="match status" value="1"/>
</dbReference>
<proteinExistence type="predicted"/>
<dbReference type="Gene3D" id="1.10.10.10">
    <property type="entry name" value="Winged helix-like DNA-binding domain superfamily/Winged helix DNA-binding domain"/>
    <property type="match status" value="1"/>
</dbReference>
<comment type="caution">
    <text evidence="5">The sequence shown here is derived from an EMBL/GenBank/DDBJ whole genome shotgun (WGS) entry which is preliminary data.</text>
</comment>
<evidence type="ECO:0000313" key="5">
    <source>
        <dbReference type="EMBL" id="HIY64905.1"/>
    </source>
</evidence>
<reference evidence="5" key="1">
    <citation type="journal article" date="2021" name="PeerJ">
        <title>Extensive microbial diversity within the chicken gut microbiome revealed by metagenomics and culture.</title>
        <authorList>
            <person name="Gilroy R."/>
            <person name="Ravi A."/>
            <person name="Getino M."/>
            <person name="Pursley I."/>
            <person name="Horton D.L."/>
            <person name="Alikhan N.F."/>
            <person name="Baker D."/>
            <person name="Gharbi K."/>
            <person name="Hall N."/>
            <person name="Watson M."/>
            <person name="Adriaenssens E.M."/>
            <person name="Foster-Nyarko E."/>
            <person name="Jarju S."/>
            <person name="Secka A."/>
            <person name="Antonio M."/>
            <person name="Oren A."/>
            <person name="Chaudhuri R.R."/>
            <person name="La Ragione R."/>
            <person name="Hildebrand F."/>
            <person name="Pallen M.J."/>
        </authorList>
    </citation>
    <scope>NUCLEOTIDE SEQUENCE</scope>
    <source>
        <strain evidence="5">ChiGjej1B1-98</strain>
    </source>
</reference>
<dbReference type="PROSITE" id="PS50043">
    <property type="entry name" value="HTH_LUXR_2"/>
    <property type="match status" value="1"/>
</dbReference>
<evidence type="ECO:0000256" key="1">
    <source>
        <dbReference type="ARBA" id="ARBA00023015"/>
    </source>
</evidence>
<dbReference type="GO" id="GO:0003677">
    <property type="term" value="F:DNA binding"/>
    <property type="evidence" value="ECO:0007669"/>
    <property type="project" value="UniProtKB-KW"/>
</dbReference>
<dbReference type="InterPro" id="IPR016032">
    <property type="entry name" value="Sig_transdc_resp-reg_C-effctor"/>
</dbReference>
<reference evidence="5" key="2">
    <citation type="submission" date="2021-04" db="EMBL/GenBank/DDBJ databases">
        <authorList>
            <person name="Gilroy R."/>
        </authorList>
    </citation>
    <scope>NUCLEOTIDE SEQUENCE</scope>
    <source>
        <strain evidence="5">ChiGjej1B1-98</strain>
    </source>
</reference>
<keyword evidence="1" id="KW-0805">Transcription regulation</keyword>
<feature type="domain" description="HTH luxR-type" evidence="4">
    <location>
        <begin position="160"/>
        <end position="225"/>
    </location>
</feature>
<protein>
    <submittedName>
        <fullName evidence="5">Helix-turn-helix transcriptional regulator</fullName>
    </submittedName>
</protein>
<keyword evidence="2" id="KW-0238">DNA-binding</keyword>
<dbReference type="AlphaFoldDB" id="A0A9D1YTT7"/>
<gene>
    <name evidence="5" type="ORF">H9830_01350</name>
</gene>
<evidence type="ECO:0000256" key="3">
    <source>
        <dbReference type="ARBA" id="ARBA00023163"/>
    </source>
</evidence>
<dbReference type="EMBL" id="DXDC01000035">
    <property type="protein sequence ID" value="HIY64905.1"/>
    <property type="molecule type" value="Genomic_DNA"/>
</dbReference>
<dbReference type="Pfam" id="PF00196">
    <property type="entry name" value="GerE"/>
    <property type="match status" value="1"/>
</dbReference>
<evidence type="ECO:0000259" key="4">
    <source>
        <dbReference type="PROSITE" id="PS50043"/>
    </source>
</evidence>
<dbReference type="CDD" id="cd06170">
    <property type="entry name" value="LuxR_C_like"/>
    <property type="match status" value="1"/>
</dbReference>
<accession>A0A9D1YTT7</accession>